<reference evidence="1 2" key="1">
    <citation type="journal article" date="2013" name="Mar. Genomics">
        <title>Expression of sulfatases in Rhodopirellula baltica and the diversity of sulfatases in the genus Rhodopirellula.</title>
        <authorList>
            <person name="Wegner C.E."/>
            <person name="Richter-Heitmann T."/>
            <person name="Klindworth A."/>
            <person name="Klockow C."/>
            <person name="Richter M."/>
            <person name="Achstetter T."/>
            <person name="Glockner F.O."/>
            <person name="Harder J."/>
        </authorList>
    </citation>
    <scope>NUCLEOTIDE SEQUENCE [LARGE SCALE GENOMIC DNA]</scope>
    <source>
        <strain evidence="1 2">SM1</strain>
    </source>
</reference>
<accession>M5S3U0</accession>
<dbReference type="EMBL" id="ANOG01000313">
    <property type="protein sequence ID" value="EMI20844.1"/>
    <property type="molecule type" value="Genomic_DNA"/>
</dbReference>
<proteinExistence type="predicted"/>
<name>M5S3U0_9BACT</name>
<keyword evidence="2" id="KW-1185">Reference proteome</keyword>
<evidence type="ECO:0000313" key="2">
    <source>
        <dbReference type="Proteomes" id="UP000011991"/>
    </source>
</evidence>
<comment type="caution">
    <text evidence="1">The sequence shown here is derived from an EMBL/GenBank/DDBJ whole genome shotgun (WGS) entry which is preliminary data.</text>
</comment>
<dbReference type="Proteomes" id="UP000011991">
    <property type="component" value="Unassembled WGS sequence"/>
</dbReference>
<organism evidence="1 2">
    <name type="scientific">Rhodopirellula maiorica SM1</name>
    <dbReference type="NCBI Taxonomy" id="1265738"/>
    <lineage>
        <taxon>Bacteria</taxon>
        <taxon>Pseudomonadati</taxon>
        <taxon>Planctomycetota</taxon>
        <taxon>Planctomycetia</taxon>
        <taxon>Pirellulales</taxon>
        <taxon>Pirellulaceae</taxon>
        <taxon>Novipirellula</taxon>
    </lineage>
</organism>
<dbReference type="AlphaFoldDB" id="M5S3U0"/>
<protein>
    <submittedName>
        <fullName evidence="1">Uncharacterized protein</fullName>
    </submittedName>
</protein>
<sequence>MGLGVGPIEQSFRITGGPASFVNLMSGALCVGRRRKLMPQATDALQPNRGVSRHVPSAKCLEVVSATTTERVTKASGHCREFVLGYDVDRSVRN</sequence>
<evidence type="ECO:0000313" key="1">
    <source>
        <dbReference type="EMBL" id="EMI20844.1"/>
    </source>
</evidence>
<gene>
    <name evidence="1" type="ORF">RMSM_02208</name>
</gene>
<dbReference type="PATRIC" id="fig|1265738.3.peg.2212"/>